<dbReference type="SUPFAM" id="SSF56507">
    <property type="entry name" value="Methionine synthase activation domain-like"/>
    <property type="match status" value="1"/>
</dbReference>
<protein>
    <recommendedName>
        <fullName evidence="3">Vitamin B12 dependent methionine synthase, activation domain</fullName>
    </recommendedName>
</protein>
<reference evidence="1 2" key="1">
    <citation type="journal article" date="2019" name="Nat. Med.">
        <title>A library of human gut bacterial isolates paired with longitudinal multiomics data enables mechanistic microbiome research.</title>
        <authorList>
            <person name="Poyet M."/>
            <person name="Groussin M."/>
            <person name="Gibbons S.M."/>
            <person name="Avila-Pacheco J."/>
            <person name="Jiang X."/>
            <person name="Kearney S.M."/>
            <person name="Perrotta A.R."/>
            <person name="Berdy B."/>
            <person name="Zhao S."/>
            <person name="Lieberman T.D."/>
            <person name="Swanson P.K."/>
            <person name="Smith M."/>
            <person name="Roesemann S."/>
            <person name="Alexander J.E."/>
            <person name="Rich S.A."/>
            <person name="Livny J."/>
            <person name="Vlamakis H."/>
            <person name="Clish C."/>
            <person name="Bullock K."/>
            <person name="Deik A."/>
            <person name="Scott J."/>
            <person name="Pierce K.A."/>
            <person name="Xavier R.J."/>
            <person name="Alm E.J."/>
        </authorList>
    </citation>
    <scope>NUCLEOTIDE SEQUENCE [LARGE SCALE GENOMIC DNA]</scope>
    <source>
        <strain evidence="1 2">BIOML-A20</strain>
    </source>
</reference>
<dbReference type="AlphaFoldDB" id="A0A6N9JIV9"/>
<organism evidence="1 2">
    <name type="scientific">Collinsella aerofaciens</name>
    <dbReference type="NCBI Taxonomy" id="74426"/>
    <lineage>
        <taxon>Bacteria</taxon>
        <taxon>Bacillati</taxon>
        <taxon>Actinomycetota</taxon>
        <taxon>Coriobacteriia</taxon>
        <taxon>Coriobacteriales</taxon>
        <taxon>Coriobacteriaceae</taxon>
        <taxon>Collinsella</taxon>
    </lineage>
</organism>
<evidence type="ECO:0008006" key="3">
    <source>
        <dbReference type="Google" id="ProtNLM"/>
    </source>
</evidence>
<evidence type="ECO:0000313" key="2">
    <source>
        <dbReference type="Proteomes" id="UP000469380"/>
    </source>
</evidence>
<proteinExistence type="predicted"/>
<name>A0A6N9JIV9_9ACTN</name>
<dbReference type="Gene3D" id="3.40.109.40">
    <property type="match status" value="1"/>
</dbReference>
<accession>A0A6N9JIV9</accession>
<sequence>MEKPHIDTTAVEVPADLASPALYRIDAAHHPRVDRAEMLRYLGYGGQQIEPELSRRIELVVERLELDIEPRGVRRVFAVDATSVDEQGKPCIRLVGTNVELRGRDIYRHLKDARMAALMACTLGMDAERRLRTTGAQHPLEGAVLDAACSAYVEAAVEQMDQRVKTDAAVHGLAGNWRFSPGYGDCPLTAQRSIVAALNATRLIGLTVTPTSLLMPTKSVTAVIGLFDGEVHDAQTRPTCNICRMRENCRFRAAHTTCYSHSE</sequence>
<evidence type="ECO:0000313" key="1">
    <source>
        <dbReference type="EMBL" id="MZJ39624.1"/>
    </source>
</evidence>
<comment type="caution">
    <text evidence="1">The sequence shown here is derived from an EMBL/GenBank/DDBJ whole genome shotgun (WGS) entry which is preliminary data.</text>
</comment>
<dbReference type="InterPro" id="IPR037010">
    <property type="entry name" value="VitB12-dep_Met_synth_activ_sf"/>
</dbReference>
<dbReference type="Proteomes" id="UP000469380">
    <property type="component" value="Unassembled WGS sequence"/>
</dbReference>
<dbReference type="EMBL" id="WWSR01000010">
    <property type="protein sequence ID" value="MZJ39624.1"/>
    <property type="molecule type" value="Genomic_DNA"/>
</dbReference>
<gene>
    <name evidence="1" type="ORF">GT464_06650</name>
</gene>
<dbReference type="RefSeq" id="WP_161160574.1">
    <property type="nucleotide sequence ID" value="NZ_WWSR01000010.1"/>
</dbReference>
<dbReference type="GO" id="GO:0008705">
    <property type="term" value="F:methionine synthase activity"/>
    <property type="evidence" value="ECO:0007669"/>
    <property type="project" value="InterPro"/>
</dbReference>